<feature type="compositionally biased region" description="Basic and acidic residues" evidence="6">
    <location>
        <begin position="757"/>
        <end position="771"/>
    </location>
</feature>
<keyword evidence="4 8" id="KW-0418">Kinase</keyword>
<gene>
    <name evidence="8" type="ORF">M0813_04392</name>
</gene>
<proteinExistence type="predicted"/>
<dbReference type="InterPro" id="IPR011009">
    <property type="entry name" value="Kinase-like_dom_sf"/>
</dbReference>
<dbReference type="Gene3D" id="3.30.200.20">
    <property type="entry name" value="Phosphorylase Kinase, domain 1"/>
    <property type="match status" value="1"/>
</dbReference>
<dbReference type="InterPro" id="IPR000719">
    <property type="entry name" value="Prot_kinase_dom"/>
</dbReference>
<keyword evidence="3" id="KW-0547">Nucleotide-binding</keyword>
<evidence type="ECO:0000313" key="8">
    <source>
        <dbReference type="EMBL" id="KAJ6232865.1"/>
    </source>
</evidence>
<feature type="domain" description="Protein kinase" evidence="7">
    <location>
        <begin position="120"/>
        <end position="443"/>
    </location>
</feature>
<keyword evidence="2" id="KW-0808">Transferase</keyword>
<reference evidence="8" key="1">
    <citation type="submission" date="2022-08" db="EMBL/GenBank/DDBJ databases">
        <title>Novel sulfate-reducing endosymbionts in the free-living metamonad Anaeramoeba.</title>
        <authorList>
            <person name="Jerlstrom-Hultqvist J."/>
            <person name="Cepicka I."/>
            <person name="Gallot-Lavallee L."/>
            <person name="Salas-Leiva D."/>
            <person name="Curtis B.A."/>
            <person name="Zahonova K."/>
            <person name="Pipaliya S."/>
            <person name="Dacks J."/>
            <person name="Roger A.J."/>
        </authorList>
    </citation>
    <scope>NUCLEOTIDE SEQUENCE</scope>
    <source>
        <strain evidence="8">Schooner1</strain>
    </source>
</reference>
<keyword evidence="8" id="KW-0371">Homeobox</keyword>
<evidence type="ECO:0000259" key="7">
    <source>
        <dbReference type="PROSITE" id="PS50011"/>
    </source>
</evidence>
<evidence type="ECO:0000256" key="4">
    <source>
        <dbReference type="ARBA" id="ARBA00022777"/>
    </source>
</evidence>
<comment type="caution">
    <text evidence="8">The sequence shown here is derived from an EMBL/GenBank/DDBJ whole genome shotgun (WGS) entry which is preliminary data.</text>
</comment>
<dbReference type="Gene3D" id="1.10.510.10">
    <property type="entry name" value="Transferase(Phosphotransferase) domain 1"/>
    <property type="match status" value="1"/>
</dbReference>
<dbReference type="PANTHER" id="PTHR24058">
    <property type="entry name" value="DUAL SPECIFICITY PROTEIN KINASE"/>
    <property type="match status" value="1"/>
</dbReference>
<feature type="compositionally biased region" description="Low complexity" evidence="6">
    <location>
        <begin position="504"/>
        <end position="522"/>
    </location>
</feature>
<feature type="compositionally biased region" description="Low complexity" evidence="6">
    <location>
        <begin position="772"/>
        <end position="781"/>
    </location>
</feature>
<protein>
    <submittedName>
        <fullName evidence="8">Homeodomain interacting protein kinase</fullName>
    </submittedName>
</protein>
<organism evidence="8 9">
    <name type="scientific">Anaeramoeba flamelloides</name>
    <dbReference type="NCBI Taxonomy" id="1746091"/>
    <lineage>
        <taxon>Eukaryota</taxon>
        <taxon>Metamonada</taxon>
        <taxon>Anaeramoebidae</taxon>
        <taxon>Anaeramoeba</taxon>
    </lineage>
</organism>
<dbReference type="Pfam" id="PF00069">
    <property type="entry name" value="Pkinase"/>
    <property type="match status" value="1"/>
</dbReference>
<feature type="compositionally biased region" description="Basic residues" evidence="6">
    <location>
        <begin position="782"/>
        <end position="810"/>
    </location>
</feature>
<dbReference type="InterPro" id="IPR008271">
    <property type="entry name" value="Ser/Thr_kinase_AS"/>
</dbReference>
<dbReference type="PROSITE" id="PS00108">
    <property type="entry name" value="PROTEIN_KINASE_ST"/>
    <property type="match status" value="1"/>
</dbReference>
<evidence type="ECO:0000256" key="6">
    <source>
        <dbReference type="SAM" id="MobiDB-lite"/>
    </source>
</evidence>
<keyword evidence="8" id="KW-0238">DNA-binding</keyword>
<evidence type="ECO:0000256" key="1">
    <source>
        <dbReference type="ARBA" id="ARBA00022527"/>
    </source>
</evidence>
<keyword evidence="9" id="KW-1185">Reference proteome</keyword>
<sequence length="810" mass="95418">MSRRKKHKFIPLKKNDPPVDLLIASFSKFNLNCSKKSQEINTKIQKDNFQQRKTIIPKITVEILSTYNKCNNEYTYDKKHNPRRWVTKNHKRKHNQGYDNSKYELIMKVHDVLDGGEHKFSVLDGMGAGQFGQVVKCRILNTQNTLVAIKIVKSHRAYFNQALLEINIHQTIAKYLQGEKIVRYLHHFLYRNHLSIVFELLSVNLLQLIKLNHYRGFSIRIVRKLATQLLDALVLLYDTGIVHCDIKPENILLEHPKKTNIKIIDFGSACYIHQTSFDYIQSRFYRAPEVILKMPYSQPIDMWSFGCVVAEIYLGLPLLPGVSEYEQLLRIIETIGPIPPYLLKRGGATTKYYNIVNDEFQFKSVEQFSIENQIRATEPRKYFNYKLLSEIIMNAPYRKKYTNEELKRENINRACLVHFLIGCFQIDPDKRWTPKEAKQHPFITGLQFNFNFKPNIERTRLYYTPPKEQFVQTQFLSKYMSTPVSLKQGRKLQSTMYRKKEVRNNNNNNQIDNSESSESSSHSELDIIPNFSFKPNSRFNSSSFMMKRSPNPMESCSGSDSSEFELYMNIRRAKRSFGYGVVSNTKKQKSESKMDEKINKQNFQDRVEEEEEKFLNNSKKKRRMKIKSWSDGKEEPFSNKNLDEIDIFNSPQQLQFARKLSLNSNLSKKNNYIHNSPYSSPNKKKLFFRKKKKSLKRNNNKKKNDNNNNKNNNNNTNNNSNKNKNNNNNNLVKQSHISIENHSFKKKNEKIVNMNVEKNEKNNSNETESKSVDNSSFSPNKSFKKFNFKNKKKKKSFMKHKKHFLKRKKK</sequence>
<dbReference type="SMART" id="SM00220">
    <property type="entry name" value="S_TKc"/>
    <property type="match status" value="1"/>
</dbReference>
<accession>A0ABQ8XL84</accession>
<feature type="compositionally biased region" description="Basic residues" evidence="6">
    <location>
        <begin position="692"/>
        <end position="701"/>
    </location>
</feature>
<dbReference type="EMBL" id="JAOAOG010000287">
    <property type="protein sequence ID" value="KAJ6232865.1"/>
    <property type="molecule type" value="Genomic_DNA"/>
</dbReference>
<evidence type="ECO:0000256" key="3">
    <source>
        <dbReference type="ARBA" id="ARBA00022741"/>
    </source>
</evidence>
<evidence type="ECO:0000313" key="9">
    <source>
        <dbReference type="Proteomes" id="UP001150062"/>
    </source>
</evidence>
<feature type="region of interest" description="Disordered" evidence="6">
    <location>
        <begin position="757"/>
        <end position="810"/>
    </location>
</feature>
<evidence type="ECO:0000256" key="5">
    <source>
        <dbReference type="ARBA" id="ARBA00022840"/>
    </source>
</evidence>
<keyword evidence="1" id="KW-0723">Serine/threonine-protein kinase</keyword>
<feature type="region of interest" description="Disordered" evidence="6">
    <location>
        <begin position="692"/>
        <end position="730"/>
    </location>
</feature>
<feature type="compositionally biased region" description="Low complexity" evidence="6">
    <location>
        <begin position="706"/>
        <end position="730"/>
    </location>
</feature>
<evidence type="ECO:0000256" key="2">
    <source>
        <dbReference type="ARBA" id="ARBA00022679"/>
    </source>
</evidence>
<keyword evidence="5" id="KW-0067">ATP-binding</keyword>
<dbReference type="PANTHER" id="PTHR24058:SF17">
    <property type="entry name" value="HOMEODOMAIN INTERACTING PROTEIN KINASE, ISOFORM D"/>
    <property type="match status" value="1"/>
</dbReference>
<dbReference type="PROSITE" id="PS50011">
    <property type="entry name" value="PROTEIN_KINASE_DOM"/>
    <property type="match status" value="1"/>
</dbReference>
<dbReference type="GO" id="GO:0016301">
    <property type="term" value="F:kinase activity"/>
    <property type="evidence" value="ECO:0007669"/>
    <property type="project" value="UniProtKB-KW"/>
</dbReference>
<feature type="region of interest" description="Disordered" evidence="6">
    <location>
        <begin position="614"/>
        <end position="635"/>
    </location>
</feature>
<dbReference type="Proteomes" id="UP001150062">
    <property type="component" value="Unassembled WGS sequence"/>
</dbReference>
<feature type="region of interest" description="Disordered" evidence="6">
    <location>
        <begin position="502"/>
        <end position="523"/>
    </location>
</feature>
<name>A0ABQ8XL84_9EUKA</name>
<dbReference type="GO" id="GO:0003677">
    <property type="term" value="F:DNA binding"/>
    <property type="evidence" value="ECO:0007669"/>
    <property type="project" value="UniProtKB-KW"/>
</dbReference>
<dbReference type="InterPro" id="IPR050494">
    <property type="entry name" value="Ser_Thr_dual-spec_kinase"/>
</dbReference>
<dbReference type="SUPFAM" id="SSF56112">
    <property type="entry name" value="Protein kinase-like (PK-like)"/>
    <property type="match status" value="1"/>
</dbReference>